<dbReference type="GO" id="GO:0006950">
    <property type="term" value="P:response to stress"/>
    <property type="evidence" value="ECO:0007669"/>
    <property type="project" value="UniProtKB-ARBA"/>
</dbReference>
<dbReference type="Pfam" id="PF13191">
    <property type="entry name" value="AAA_16"/>
    <property type="match status" value="1"/>
</dbReference>
<dbReference type="CDD" id="cd16922">
    <property type="entry name" value="HATPase_EvgS-ArcB-TorS-like"/>
    <property type="match status" value="1"/>
</dbReference>
<gene>
    <name evidence="14" type="ORF">CYBJADRAFT_162911</name>
</gene>
<dbReference type="Pfam" id="PF00512">
    <property type="entry name" value="HisKA"/>
    <property type="match status" value="1"/>
</dbReference>
<evidence type="ECO:0000256" key="9">
    <source>
        <dbReference type="PROSITE-ProRule" id="PRU00169"/>
    </source>
</evidence>
<evidence type="ECO:0000313" key="14">
    <source>
        <dbReference type="EMBL" id="ODV73028.1"/>
    </source>
</evidence>
<dbReference type="InterPro" id="IPR036097">
    <property type="entry name" value="HisK_dim/P_sf"/>
</dbReference>
<dbReference type="PANTHER" id="PTHR45339">
    <property type="entry name" value="HYBRID SIGNAL TRANSDUCTION HISTIDINE KINASE J"/>
    <property type="match status" value="1"/>
</dbReference>
<evidence type="ECO:0000256" key="1">
    <source>
        <dbReference type="ARBA" id="ARBA00000085"/>
    </source>
</evidence>
<dbReference type="EC" id="2.7.13.3" evidence="2"/>
<dbReference type="Gene3D" id="3.40.50.2300">
    <property type="match status" value="1"/>
</dbReference>
<evidence type="ECO:0000256" key="2">
    <source>
        <dbReference type="ARBA" id="ARBA00012438"/>
    </source>
</evidence>
<keyword evidence="3 9" id="KW-0597">Phosphoprotein</keyword>
<dbReference type="FunFam" id="1.10.287.130:FF:000002">
    <property type="entry name" value="Two-component osmosensing histidine kinase"/>
    <property type="match status" value="1"/>
</dbReference>
<dbReference type="Pfam" id="PF02518">
    <property type="entry name" value="HATPase_c"/>
    <property type="match status" value="1"/>
</dbReference>
<dbReference type="STRING" id="983966.A0A1E4S0K9"/>
<dbReference type="GO" id="GO:0097308">
    <property type="term" value="P:cellular response to farnesol"/>
    <property type="evidence" value="ECO:0007669"/>
    <property type="project" value="UniProtKB-ARBA"/>
</dbReference>
<feature type="domain" description="Histidine kinase" evidence="12">
    <location>
        <begin position="1644"/>
        <end position="1866"/>
    </location>
</feature>
<reference evidence="14 15" key="1">
    <citation type="journal article" date="2016" name="Proc. Natl. Acad. Sci. U.S.A.">
        <title>Comparative genomics of biotechnologically important yeasts.</title>
        <authorList>
            <person name="Riley R."/>
            <person name="Haridas S."/>
            <person name="Wolfe K.H."/>
            <person name="Lopes M.R."/>
            <person name="Hittinger C.T."/>
            <person name="Goeker M."/>
            <person name="Salamov A.A."/>
            <person name="Wisecaver J.H."/>
            <person name="Long T.M."/>
            <person name="Calvey C.H."/>
            <person name="Aerts A.L."/>
            <person name="Barry K.W."/>
            <person name="Choi C."/>
            <person name="Clum A."/>
            <person name="Coughlan A.Y."/>
            <person name="Deshpande S."/>
            <person name="Douglass A.P."/>
            <person name="Hanson S.J."/>
            <person name="Klenk H.-P."/>
            <person name="LaButti K.M."/>
            <person name="Lapidus A."/>
            <person name="Lindquist E.A."/>
            <person name="Lipzen A.M."/>
            <person name="Meier-Kolthoff J.P."/>
            <person name="Ohm R.A."/>
            <person name="Otillar R.P."/>
            <person name="Pangilinan J.L."/>
            <person name="Peng Y."/>
            <person name="Rokas A."/>
            <person name="Rosa C.A."/>
            <person name="Scheuner C."/>
            <person name="Sibirny A.A."/>
            <person name="Slot J.C."/>
            <person name="Stielow J.B."/>
            <person name="Sun H."/>
            <person name="Kurtzman C.P."/>
            <person name="Blackwell M."/>
            <person name="Grigoriev I.V."/>
            <person name="Jeffries T.W."/>
        </authorList>
    </citation>
    <scope>NUCLEOTIDE SEQUENCE [LARGE SCALE GENOMIC DNA]</scope>
    <source>
        <strain evidence="15">ATCC 18201 / CBS 1600 / BCRC 20928 / JCM 3617 / NBRC 0987 / NRRL Y-1542</strain>
    </source>
</reference>
<dbReference type="PROSITE" id="PS50011">
    <property type="entry name" value="PROTEIN_KINASE_DOM"/>
    <property type="match status" value="1"/>
</dbReference>
<dbReference type="PROSITE" id="PS50109">
    <property type="entry name" value="HIS_KIN"/>
    <property type="match status" value="1"/>
</dbReference>
<evidence type="ECO:0000259" key="12">
    <source>
        <dbReference type="PROSITE" id="PS50109"/>
    </source>
</evidence>
<dbReference type="GO" id="GO:0000155">
    <property type="term" value="F:phosphorelay sensor kinase activity"/>
    <property type="evidence" value="ECO:0007669"/>
    <property type="project" value="InterPro"/>
</dbReference>
<evidence type="ECO:0000256" key="3">
    <source>
        <dbReference type="ARBA" id="ARBA00022553"/>
    </source>
</evidence>
<dbReference type="Proteomes" id="UP000094389">
    <property type="component" value="Unassembled WGS sequence"/>
</dbReference>
<dbReference type="GO" id="GO:0005524">
    <property type="term" value="F:ATP binding"/>
    <property type="evidence" value="ECO:0007669"/>
    <property type="project" value="UniProtKB-KW"/>
</dbReference>
<evidence type="ECO:0000256" key="7">
    <source>
        <dbReference type="ARBA" id="ARBA00022840"/>
    </source>
</evidence>
<dbReference type="SUPFAM" id="SSF47384">
    <property type="entry name" value="Homodimeric domain of signal transducing histidine kinase"/>
    <property type="match status" value="1"/>
</dbReference>
<dbReference type="Gene3D" id="1.10.510.10">
    <property type="entry name" value="Transferase(Phosphotransferase) domain 1"/>
    <property type="match status" value="1"/>
</dbReference>
<feature type="modified residue" description="4-aspartylphosphate" evidence="9">
    <location>
        <position position="2061"/>
    </location>
</feature>
<evidence type="ECO:0000256" key="10">
    <source>
        <dbReference type="SAM" id="MobiDB-lite"/>
    </source>
</evidence>
<dbReference type="InterPro" id="IPR005467">
    <property type="entry name" value="His_kinase_dom"/>
</dbReference>
<dbReference type="PRINTS" id="PR00344">
    <property type="entry name" value="BCTRLSENSOR"/>
</dbReference>
<dbReference type="CDD" id="cd00082">
    <property type="entry name" value="HisKA"/>
    <property type="match status" value="1"/>
</dbReference>
<dbReference type="RefSeq" id="XP_020070067.1">
    <property type="nucleotide sequence ID" value="XM_020213726.1"/>
</dbReference>
<dbReference type="InterPro" id="IPR000719">
    <property type="entry name" value="Prot_kinase_dom"/>
</dbReference>
<dbReference type="InterPro" id="IPR027417">
    <property type="entry name" value="P-loop_NTPase"/>
</dbReference>
<evidence type="ECO:0000256" key="4">
    <source>
        <dbReference type="ARBA" id="ARBA00022679"/>
    </source>
</evidence>
<dbReference type="SUPFAM" id="SSF55874">
    <property type="entry name" value="ATPase domain of HSP90 chaperone/DNA topoisomerase II/histidine kinase"/>
    <property type="match status" value="1"/>
</dbReference>
<dbReference type="SMART" id="SM00448">
    <property type="entry name" value="REC"/>
    <property type="match status" value="1"/>
</dbReference>
<keyword evidence="7" id="KW-0067">ATP-binding</keyword>
<name>A0A1E4S0K9_CYBJN</name>
<keyword evidence="8" id="KW-0902">Two-component regulatory system</keyword>
<dbReference type="Gene3D" id="3.40.50.300">
    <property type="entry name" value="P-loop containing nucleotide triphosphate hydrolases"/>
    <property type="match status" value="1"/>
</dbReference>
<comment type="catalytic activity">
    <reaction evidence="1">
        <text>ATP + protein L-histidine = ADP + protein N-phospho-L-histidine.</text>
        <dbReference type="EC" id="2.7.13.3"/>
    </reaction>
</comment>
<dbReference type="InterPro" id="IPR001789">
    <property type="entry name" value="Sig_transdc_resp-reg_receiver"/>
</dbReference>
<dbReference type="InterPro" id="IPR003661">
    <property type="entry name" value="HisK_dim/P_dom"/>
</dbReference>
<dbReference type="Gene3D" id="1.10.287.130">
    <property type="match status" value="1"/>
</dbReference>
<dbReference type="SMART" id="SM00387">
    <property type="entry name" value="HATPase_c"/>
    <property type="match status" value="1"/>
</dbReference>
<dbReference type="SUPFAM" id="SSF52172">
    <property type="entry name" value="CheY-like"/>
    <property type="match status" value="1"/>
</dbReference>
<evidence type="ECO:0000259" key="11">
    <source>
        <dbReference type="PROSITE" id="PS50011"/>
    </source>
</evidence>
<dbReference type="InterPro" id="IPR029016">
    <property type="entry name" value="GAF-like_dom_sf"/>
</dbReference>
<dbReference type="Pfam" id="PF00069">
    <property type="entry name" value="Pkinase"/>
    <property type="match status" value="1"/>
</dbReference>
<feature type="domain" description="Protein kinase" evidence="11">
    <location>
        <begin position="78"/>
        <end position="355"/>
    </location>
</feature>
<dbReference type="SUPFAM" id="SSF56112">
    <property type="entry name" value="Protein kinase-like (PK-like)"/>
    <property type="match status" value="1"/>
</dbReference>
<feature type="region of interest" description="Disordered" evidence="10">
    <location>
        <begin position="1"/>
        <end position="24"/>
    </location>
</feature>
<organism evidence="14 15">
    <name type="scientific">Cyberlindnera jadinii (strain ATCC 18201 / CBS 1600 / BCRC 20928 / JCM 3617 / NBRC 0987 / NRRL Y-1542)</name>
    <name type="common">Torula yeast</name>
    <name type="synonym">Candida utilis</name>
    <dbReference type="NCBI Taxonomy" id="983966"/>
    <lineage>
        <taxon>Eukaryota</taxon>
        <taxon>Fungi</taxon>
        <taxon>Dikarya</taxon>
        <taxon>Ascomycota</taxon>
        <taxon>Saccharomycotina</taxon>
        <taxon>Saccharomycetes</taxon>
        <taxon>Phaffomycetales</taxon>
        <taxon>Phaffomycetaceae</taxon>
        <taxon>Cyberlindnera</taxon>
    </lineage>
</organism>
<dbReference type="Pfam" id="PF01590">
    <property type="entry name" value="GAF"/>
    <property type="match status" value="1"/>
</dbReference>
<evidence type="ECO:0000313" key="15">
    <source>
        <dbReference type="Proteomes" id="UP000094389"/>
    </source>
</evidence>
<keyword evidence="6" id="KW-0418">Kinase</keyword>
<accession>A0A1E4S0K9</accession>
<dbReference type="OrthoDB" id="3980355at2759"/>
<dbReference type="Gene3D" id="3.30.450.40">
    <property type="match status" value="1"/>
</dbReference>
<dbReference type="Pfam" id="PF00072">
    <property type="entry name" value="Response_reg"/>
    <property type="match status" value="1"/>
</dbReference>
<proteinExistence type="predicted"/>
<dbReference type="Gene3D" id="3.30.565.10">
    <property type="entry name" value="Histidine kinase-like ATPase, C-terminal domain"/>
    <property type="match status" value="1"/>
</dbReference>
<dbReference type="SMART" id="SM00065">
    <property type="entry name" value="GAF"/>
    <property type="match status" value="1"/>
</dbReference>
<dbReference type="SMART" id="SM00220">
    <property type="entry name" value="S_TKc"/>
    <property type="match status" value="1"/>
</dbReference>
<dbReference type="InterPro" id="IPR041664">
    <property type="entry name" value="AAA_16"/>
</dbReference>
<dbReference type="GeneID" id="30988122"/>
<dbReference type="SUPFAM" id="SSF52540">
    <property type="entry name" value="P-loop containing nucleoside triphosphate hydrolases"/>
    <property type="match status" value="1"/>
</dbReference>
<protein>
    <recommendedName>
        <fullName evidence="2">histidine kinase</fullName>
        <ecNumber evidence="2">2.7.13.3</ecNumber>
    </recommendedName>
</protein>
<dbReference type="PANTHER" id="PTHR45339:SF1">
    <property type="entry name" value="HYBRID SIGNAL TRANSDUCTION HISTIDINE KINASE J"/>
    <property type="match status" value="1"/>
</dbReference>
<dbReference type="InterPro" id="IPR003594">
    <property type="entry name" value="HATPase_dom"/>
</dbReference>
<evidence type="ECO:0000256" key="6">
    <source>
        <dbReference type="ARBA" id="ARBA00022777"/>
    </source>
</evidence>
<dbReference type="InterPro" id="IPR036890">
    <property type="entry name" value="HATPase_C_sf"/>
</dbReference>
<dbReference type="InterPro" id="IPR004358">
    <property type="entry name" value="Sig_transdc_His_kin-like_C"/>
</dbReference>
<dbReference type="FunFam" id="3.30.565.10:FF:000010">
    <property type="entry name" value="Sensor histidine kinase RcsC"/>
    <property type="match status" value="1"/>
</dbReference>
<dbReference type="InterPro" id="IPR011009">
    <property type="entry name" value="Kinase-like_dom_sf"/>
</dbReference>
<evidence type="ECO:0000256" key="5">
    <source>
        <dbReference type="ARBA" id="ARBA00022741"/>
    </source>
</evidence>
<dbReference type="GO" id="GO:0036180">
    <property type="term" value="P:filamentous growth of a population of unicellular organisms in response to biotic stimulus"/>
    <property type="evidence" value="ECO:0007669"/>
    <property type="project" value="UniProtKB-ARBA"/>
</dbReference>
<dbReference type="CDD" id="cd17546">
    <property type="entry name" value="REC_hyHK_CKI1_RcsC-like"/>
    <property type="match status" value="1"/>
</dbReference>
<dbReference type="PROSITE" id="PS50110">
    <property type="entry name" value="RESPONSE_REGULATORY"/>
    <property type="match status" value="1"/>
</dbReference>
<dbReference type="InterPro" id="IPR011006">
    <property type="entry name" value="CheY-like_superfamily"/>
</dbReference>
<evidence type="ECO:0000259" key="13">
    <source>
        <dbReference type="PROSITE" id="PS50110"/>
    </source>
</evidence>
<dbReference type="OMA" id="KIEHGSF"/>
<feature type="domain" description="Response regulatory" evidence="13">
    <location>
        <begin position="2006"/>
        <end position="2130"/>
    </location>
</feature>
<dbReference type="SMART" id="SM00388">
    <property type="entry name" value="HisKA"/>
    <property type="match status" value="1"/>
</dbReference>
<evidence type="ECO:0000256" key="8">
    <source>
        <dbReference type="ARBA" id="ARBA00023012"/>
    </source>
</evidence>
<sequence length="2135" mass="242015">MSPLAHPSSSGTVVAESTSSEGETNSTGFFDYLLSTAAESKSKVDGVKRINSDWYESFNFSDQNSVLSDSLKDTLPGYKLLSSISSDMYRGFNKTTKRSVIVKYVSYVSAGSISRLYNEWYALSGLNTEPYSTKAPRTLPTDIEGVLYPCDWVALDDYGGFALVYEDVLNLKTFKEVFVMGMVKNEQKILTSIIKCLKVLKIVHSYRFTHNGLTSLNLLINDNDEVYITGWDFCFSYTTEDTTRGYRTLNKRYVIDWLPYMAPEVSGEVNRYTDTRADFYSIGVILYQTLCGSLPFIASDSRELINKHIKSQPRSPTEFGLSPFLSSIIMKLLEKNAYARYQSCDHLIMDLTSVLQLGSEKPGLEPKGFIADDATFEASPKTLYGRERELQELESLYDSVEEGVHLVLVKGITGVGKTKIVSEVQAKIVSNNHYFAHWKCNTLTTGFASFIFILNNVIHQILSGSDKQIHQARDAILKVVGSLDLTPLFDSLPELKDILGPNYELMLAQHMKLNGRPAVTRPELRYRHMLKSLFIALGQSFPLTIFFDDFQWFSMPDLELLNDIRTEILKESWKSTILIFATFDTTYQETFEKFRKRLNCDFIEYEIVDTGFGPFLTYCEDIFAVRTEPILHERSNKDSNTKMEITRLAHAMFEKVDHNALRVTLLVEETKFEGLFDYKKEGFDWDLEFAKFAELPSTLFDLYARRLELFLDEEEIEMLKFAVCIHDNIAFSLLDLSVASGRSIIEVGAFLAKAVEYRLIYPMNIFYKFPFHLTEDQRPSGLCQADINDIASLALFTLRHDSLYTYMTTVYMTKDQTQEYQKTIGLRFYKYRNVDGEINQHYCLVIASHFAKSYEKISNDEEAEIYLLIMAKAQKFSYKIYDFYPALRFLYVSKFILKGRGMHQERLPSIYLEILKCMIASSDHQGAIDFIESHNLTRIDDPRIVLVTIQALAVVGRRSEGFKLAINCLEKHGVHLDNDPKSVQVQLKDMKLKNPKTVEAFDMMLTASGNTSKRSRVLQEILAELVFLAVHFGDYYFSLLAAHHLIEHSIKHGFSGFSSIGLILIAMDEITNSLLFAKELSQLALKLLKTKWVSFEFCNRVFFIYAFSIGCYLEPLKDLVKFYEFYSDAFTEFRSSFSIGFIMKTALEPWFSIVKGQNVQIAYNNLIHSTRKLDLEIDVNRYWYNSIVALLRLILNMPYDEKFDVDNDETFCLDEQSFHFKCFYFMYKSYVNKSQPKTWNEKLYVDELNKLAGWIPFNMWTVGEASKFIYKKLDGKELSVLQKRELLEETMNVLKEAKVFSPEIFTPKYKTYEAEMLKLESVSDLEILDAYQDALDSSETSSAVSAGSIVETARINERIGKWLYQGPQSKKRAANHFQQAFRQYQEAGYKMQAAILKSSYSDCFENFQLQSRKSSTRQSESGSLSPINQLLSSVLVKEEYLTDGVQSPVTGNSDALRAIEASLAISESMNTDSIIENLVTENLSILHADYAVVALKDDDSGRIDITAVGGSSFFNHIDAEESSRLVLPRNLMKECIETGTTLENYEQMKPNLKNVMKTDIYFSKTAPQSLICLPIKNEVEVLGALYLENVSIPKLFTNDKVVVAEMLCTQAAFALDKSRLYYRTMLAKKAAEEATEEKAAFLANMSHEIRTPFNSLFACAGFLLDTPLNSLQKEYVDTIVSSSKVTLNIIDAILTFSKIEHGAITLDNEYFSLNECIESSMQLIAEQASAKNLELAYFNKCEEADTIKGDVTRLKQIIINLLGNAVKFTLSGSIVIRSTANKLTKEGLYEFVISIKDSGIGIPENSHSKVFGAFSQVDGSSRRVYGGSGLGLAISKKLVELMGGEITFESEEGSGTTFFVRLTFSVAESKRKELKTIGQKILIVDRQSYSIESLKEHLENSYKSDVTVSTDSADLASLDKYYLIFIKTDFLDLIDLKSVKPQRLVIMGNYGTKFGSLDKDHPILLLPFLESKLTVIFDAANTEKKINNEQPVAVKNIPLADVMPLNILLVEDNMINTKVALQHLKKLGYTADSAIHGVQALERCAAMIEKTGSNYDVILMDIQMPLKDGIQTSRELKELYGSNGLMPIIIALTANVEREDRDRCLSCGMSNFISKPILPEVLRSALHDAGKSINP</sequence>
<dbReference type="InterPro" id="IPR003018">
    <property type="entry name" value="GAF"/>
</dbReference>
<keyword evidence="5" id="KW-0547">Nucleotide-binding</keyword>
<keyword evidence="15" id="KW-1185">Reference proteome</keyword>
<keyword evidence="4" id="KW-0808">Transferase</keyword>
<dbReference type="SUPFAM" id="SSF55781">
    <property type="entry name" value="GAF domain-like"/>
    <property type="match status" value="1"/>
</dbReference>
<dbReference type="GO" id="GO:1900445">
    <property type="term" value="P:positive regulation of filamentous growth of a population of unicellular organisms in response to biotic stimulus"/>
    <property type="evidence" value="ECO:0007669"/>
    <property type="project" value="UniProtKB-ARBA"/>
</dbReference>
<dbReference type="EMBL" id="KV453932">
    <property type="protein sequence ID" value="ODV73028.1"/>
    <property type="molecule type" value="Genomic_DNA"/>
</dbReference>